<name>C0CXV7_9FIRM</name>
<dbReference type="EMBL" id="ACCJ01000095">
    <property type="protein sequence ID" value="EEG56106.1"/>
    <property type="molecule type" value="Genomic_DNA"/>
</dbReference>
<dbReference type="Proteomes" id="UP000004756">
    <property type="component" value="Unassembled WGS sequence"/>
</dbReference>
<evidence type="ECO:0000256" key="1">
    <source>
        <dbReference type="SAM" id="MobiDB-lite"/>
    </source>
</evidence>
<evidence type="ECO:0000313" key="3">
    <source>
        <dbReference type="Proteomes" id="UP000004756"/>
    </source>
</evidence>
<reference evidence="2 3" key="1">
    <citation type="submission" date="2009-01" db="EMBL/GenBank/DDBJ databases">
        <authorList>
            <person name="Fulton L."/>
            <person name="Clifton S."/>
            <person name="Fulton B."/>
            <person name="Xu J."/>
            <person name="Minx P."/>
            <person name="Pepin K.H."/>
            <person name="Johnson M."/>
            <person name="Bhonagiri V."/>
            <person name="Nash W.E."/>
            <person name="Mardis E.R."/>
            <person name="Wilson R.K."/>
        </authorList>
    </citation>
    <scope>NUCLEOTIDE SEQUENCE [LARGE SCALE GENOMIC DNA]</scope>
    <source>
        <strain evidence="2 3">DSM 15981</strain>
    </source>
</reference>
<feature type="region of interest" description="Disordered" evidence="1">
    <location>
        <begin position="1"/>
        <end position="45"/>
    </location>
</feature>
<comment type="caution">
    <text evidence="2">The sequence shown here is derived from an EMBL/GenBank/DDBJ whole genome shotgun (WGS) entry which is preliminary data.</text>
</comment>
<protein>
    <submittedName>
        <fullName evidence="2">Uncharacterized protein</fullName>
    </submittedName>
</protein>
<dbReference type="HOGENOM" id="CLU_2988393_0_0_9"/>
<gene>
    <name evidence="2" type="ORF">CLOSTASPAR_01832</name>
</gene>
<evidence type="ECO:0000313" key="2">
    <source>
        <dbReference type="EMBL" id="EEG56106.1"/>
    </source>
</evidence>
<reference evidence="2 3" key="2">
    <citation type="submission" date="2009-02" db="EMBL/GenBank/DDBJ databases">
        <title>Draft genome sequence of Clostridium asparagiforme (DSM 15981).</title>
        <authorList>
            <person name="Sudarsanam P."/>
            <person name="Ley R."/>
            <person name="Guruge J."/>
            <person name="Turnbaugh P.J."/>
            <person name="Mahowald M."/>
            <person name="Liep D."/>
            <person name="Gordon J."/>
        </authorList>
    </citation>
    <scope>NUCLEOTIDE SEQUENCE [LARGE SCALE GENOMIC DNA]</scope>
    <source>
        <strain evidence="2 3">DSM 15981</strain>
    </source>
</reference>
<dbReference type="AlphaFoldDB" id="C0CXV7"/>
<keyword evidence="3" id="KW-1185">Reference proteome</keyword>
<accession>C0CXV7</accession>
<organism evidence="2 3">
    <name type="scientific">[Clostridium] asparagiforme DSM 15981</name>
    <dbReference type="NCBI Taxonomy" id="518636"/>
    <lineage>
        <taxon>Bacteria</taxon>
        <taxon>Bacillati</taxon>
        <taxon>Bacillota</taxon>
        <taxon>Clostridia</taxon>
        <taxon>Lachnospirales</taxon>
        <taxon>Lachnospiraceae</taxon>
        <taxon>Enterocloster</taxon>
    </lineage>
</organism>
<proteinExistence type="predicted"/>
<sequence length="57" mass="6099">MRCFKWSENTSPGNAAAVSRFGGPGHPTRQIRPPPSGVSGRRAVPPCRLALQPTNKT</sequence>